<evidence type="ECO:0000256" key="1">
    <source>
        <dbReference type="SAM" id="SignalP"/>
    </source>
</evidence>
<gene>
    <name evidence="2" type="ORF">MMA15_13080</name>
</gene>
<name>A0ABS9SYF2_9ACTN</name>
<dbReference type="RefSeq" id="WP_241059652.1">
    <property type="nucleotide sequence ID" value="NZ_JAKWJU010000002.1"/>
</dbReference>
<evidence type="ECO:0000313" key="3">
    <source>
        <dbReference type="Proteomes" id="UP001166784"/>
    </source>
</evidence>
<evidence type="ECO:0000313" key="2">
    <source>
        <dbReference type="EMBL" id="MCH6161298.1"/>
    </source>
</evidence>
<feature type="chain" id="PRO_5045404975" description="SH3b domain-containing protein" evidence="1">
    <location>
        <begin position="20"/>
        <end position="111"/>
    </location>
</feature>
<organism evidence="2 3">
    <name type="scientific">Streptomyces marispadix</name>
    <dbReference type="NCBI Taxonomy" id="2922868"/>
    <lineage>
        <taxon>Bacteria</taxon>
        <taxon>Bacillati</taxon>
        <taxon>Actinomycetota</taxon>
        <taxon>Actinomycetes</taxon>
        <taxon>Kitasatosporales</taxon>
        <taxon>Streptomycetaceae</taxon>
        <taxon>Streptomyces</taxon>
    </lineage>
</organism>
<evidence type="ECO:0008006" key="4">
    <source>
        <dbReference type="Google" id="ProtNLM"/>
    </source>
</evidence>
<reference evidence="2" key="1">
    <citation type="submission" date="2022-03" db="EMBL/GenBank/DDBJ databases">
        <authorList>
            <person name="Santos J.D.N."/>
            <person name="Kallscheuer N."/>
            <person name="Jogler C."/>
            <person name="Lage O.M."/>
        </authorList>
    </citation>
    <scope>NUCLEOTIDE SEQUENCE</scope>
    <source>
        <strain evidence="2">M600PL45_2</strain>
    </source>
</reference>
<reference evidence="2" key="2">
    <citation type="journal article" date="2023" name="Int. J. Syst. Evol. Microbiol.">
        <title>Streptomyces marispadix sp. nov., isolated from marine beach sediment of the Northern Coast of Portugal.</title>
        <authorList>
            <person name="dos Santos J.D.N."/>
            <person name="Vitorino I.R."/>
            <person name="Kallscheuer N."/>
            <person name="Srivastava A."/>
            <person name="Krautwurst S."/>
            <person name="Marz M."/>
            <person name="Jogler C."/>
            <person name="Lobo Da Cunha A."/>
            <person name="Catita J."/>
            <person name="Goncalves H."/>
            <person name="Gonzalez I."/>
            <person name="Reyes F."/>
            <person name="Lage O.M."/>
        </authorList>
    </citation>
    <scope>NUCLEOTIDE SEQUENCE</scope>
    <source>
        <strain evidence="2">M600PL45_2</strain>
    </source>
</reference>
<feature type="signal peptide" evidence="1">
    <location>
        <begin position="1"/>
        <end position="19"/>
    </location>
</feature>
<proteinExistence type="predicted"/>
<dbReference type="EMBL" id="JAKWJU010000002">
    <property type="protein sequence ID" value="MCH6161298.1"/>
    <property type="molecule type" value="Genomic_DNA"/>
</dbReference>
<protein>
    <recommendedName>
        <fullName evidence="4">SH3b domain-containing protein</fullName>
    </recommendedName>
</protein>
<keyword evidence="1" id="KW-0732">Signal</keyword>
<dbReference type="Proteomes" id="UP001166784">
    <property type="component" value="Unassembled WGS sequence"/>
</dbReference>
<accession>A0ABS9SYF2</accession>
<sequence length="111" mass="11770">MRRQIACVAALVAFGTALAGGGVAVADSAGRSGEVATKGPFKCEEWGRYGVTDRRTAVHVGMSAGSKVVGHIAKGERVRAYYRCTNSSGSIWYEITGDIEDSPRFIWSGNV</sequence>
<comment type="caution">
    <text evidence="2">The sequence shown here is derived from an EMBL/GenBank/DDBJ whole genome shotgun (WGS) entry which is preliminary data.</text>
</comment>
<keyword evidence="3" id="KW-1185">Reference proteome</keyword>